<gene>
    <name evidence="3" type="ORF">ABM34_06675</name>
</gene>
<dbReference type="STRING" id="1007676.ABM34_06675"/>
<dbReference type="AlphaFoldDB" id="A0A0H4QFR1"/>
<evidence type="ECO:0000256" key="2">
    <source>
        <dbReference type="SAM" id="SignalP"/>
    </source>
</evidence>
<reference evidence="4" key="1">
    <citation type="submission" date="2015-07" db="EMBL/GenBank/DDBJ databases">
        <title>Lactobacillus ginsenosidimutans/EMML 3141/ whole genome sequencing.</title>
        <authorList>
            <person name="Kim M.K."/>
            <person name="Im W.-T."/>
            <person name="Srinivasan S."/>
            <person name="Lee J.-J."/>
        </authorList>
    </citation>
    <scope>NUCLEOTIDE SEQUENCE [LARGE SCALE GENOMIC DNA]</scope>
    <source>
        <strain evidence="4">EMML 3041</strain>
    </source>
</reference>
<feature type="compositionally biased region" description="Basic and acidic residues" evidence="1">
    <location>
        <begin position="112"/>
        <end position="133"/>
    </location>
</feature>
<feature type="compositionally biased region" description="Low complexity" evidence="1">
    <location>
        <begin position="183"/>
        <end position="212"/>
    </location>
</feature>
<name>A0A0H4QFR1_9LACO</name>
<dbReference type="KEGG" id="lgn:ABM34_06675"/>
<protein>
    <recommendedName>
        <fullName evidence="5">Lipoprotein</fullName>
    </recommendedName>
</protein>
<organism evidence="3 4">
    <name type="scientific">Companilactobacillus ginsenosidimutans</name>
    <dbReference type="NCBI Taxonomy" id="1007676"/>
    <lineage>
        <taxon>Bacteria</taxon>
        <taxon>Bacillati</taxon>
        <taxon>Bacillota</taxon>
        <taxon>Bacilli</taxon>
        <taxon>Lactobacillales</taxon>
        <taxon>Lactobacillaceae</taxon>
        <taxon>Companilactobacillus</taxon>
    </lineage>
</organism>
<feature type="compositionally biased region" description="Basic and acidic residues" evidence="1">
    <location>
        <begin position="85"/>
        <end position="98"/>
    </location>
</feature>
<feature type="region of interest" description="Disordered" evidence="1">
    <location>
        <begin position="63"/>
        <end position="148"/>
    </location>
</feature>
<accession>A0A0H4QFR1</accession>
<dbReference type="OrthoDB" id="2328476at2"/>
<evidence type="ECO:0000313" key="3">
    <source>
        <dbReference type="EMBL" id="AKP67254.1"/>
    </source>
</evidence>
<dbReference type="RefSeq" id="WP_048704443.1">
    <property type="nucleotide sequence ID" value="NZ_CP012034.1"/>
</dbReference>
<feature type="signal peptide" evidence="2">
    <location>
        <begin position="1"/>
        <end position="27"/>
    </location>
</feature>
<dbReference type="PROSITE" id="PS51257">
    <property type="entry name" value="PROKAR_LIPOPROTEIN"/>
    <property type="match status" value="1"/>
</dbReference>
<evidence type="ECO:0008006" key="5">
    <source>
        <dbReference type="Google" id="ProtNLM"/>
    </source>
</evidence>
<dbReference type="PATRIC" id="fig|1007676.4.peg.1328"/>
<keyword evidence="2" id="KW-0732">Signal</keyword>
<proteinExistence type="predicted"/>
<feature type="compositionally biased region" description="Basic and acidic residues" evidence="1">
    <location>
        <begin position="63"/>
        <end position="75"/>
    </location>
</feature>
<feature type="compositionally biased region" description="Basic and acidic residues" evidence="1">
    <location>
        <begin position="217"/>
        <end position="243"/>
    </location>
</feature>
<evidence type="ECO:0000313" key="4">
    <source>
        <dbReference type="Proteomes" id="UP000036106"/>
    </source>
</evidence>
<feature type="region of interest" description="Disordered" evidence="1">
    <location>
        <begin position="183"/>
        <end position="247"/>
    </location>
</feature>
<dbReference type="EMBL" id="CP012034">
    <property type="protein sequence ID" value="AKP67254.1"/>
    <property type="molecule type" value="Genomic_DNA"/>
</dbReference>
<feature type="compositionally biased region" description="Polar residues" evidence="1">
    <location>
        <begin position="99"/>
        <end position="110"/>
    </location>
</feature>
<keyword evidence="4" id="KW-1185">Reference proteome</keyword>
<dbReference type="Proteomes" id="UP000036106">
    <property type="component" value="Chromosome"/>
</dbReference>
<sequence>MKRTITLLVTISASLLLLAGCSSSSNGGNNNLYNTAMDNGNSAVSKKNYSEALAYYTSANDAKSDKSAKANKEQAKNLVSAQKSMDNHDFDTAKDQLNDVRSQSNGSSAMKDSAKDMLDQVKKIKSNRSDLNKSVKNASDMVDSGQSSQAMSLLKTVLDFKGINGKYYSDIYKKAVDLLADNTSSASTSNSSDSSKNNTNNNASSSSSDSSNPASKGDFDVQSRKVDGKTISDSDISKARQDLTDQGVKNVAAWSDNDIVKAIKNAAKDGRSTIKASDVKN</sequence>
<feature type="chain" id="PRO_5039364221" description="Lipoprotein" evidence="2">
    <location>
        <begin position="28"/>
        <end position="281"/>
    </location>
</feature>
<evidence type="ECO:0000256" key="1">
    <source>
        <dbReference type="SAM" id="MobiDB-lite"/>
    </source>
</evidence>